<dbReference type="EMBL" id="JADXDR010000024">
    <property type="protein sequence ID" value="KAI7844811.1"/>
    <property type="molecule type" value="Genomic_DNA"/>
</dbReference>
<proteinExistence type="predicted"/>
<reference evidence="1" key="1">
    <citation type="submission" date="2020-11" db="EMBL/GenBank/DDBJ databases">
        <title>Chlorella ohadii genome sequencing and assembly.</title>
        <authorList>
            <person name="Murik O."/>
            <person name="Treves H."/>
            <person name="Kedem I."/>
            <person name="Shotland Y."/>
            <person name="Kaplan A."/>
        </authorList>
    </citation>
    <scope>NUCLEOTIDE SEQUENCE</scope>
    <source>
        <strain evidence="1">1</strain>
    </source>
</reference>
<sequence>MATNLLDAGSVSVPFESLKRVTRERKQVLGYMIEEAEGVSKGVAAAARDASLAQDASAAHAHLDQLVSQLQGLKRKLEATSLSEREDLARCRARLQHLRDLGAPDKDAQARALLG</sequence>
<dbReference type="Proteomes" id="UP001205105">
    <property type="component" value="Unassembled WGS sequence"/>
</dbReference>
<protein>
    <submittedName>
        <fullName evidence="1">Uncharacterized protein</fullName>
    </submittedName>
</protein>
<evidence type="ECO:0000313" key="1">
    <source>
        <dbReference type="EMBL" id="KAI7844811.1"/>
    </source>
</evidence>
<comment type="caution">
    <text evidence="1">The sequence shown here is derived from an EMBL/GenBank/DDBJ whole genome shotgun (WGS) entry which is preliminary data.</text>
</comment>
<name>A0AAD5DXH2_9CHLO</name>
<gene>
    <name evidence="1" type="ORF">COHA_001691</name>
</gene>
<organism evidence="1 2">
    <name type="scientific">Chlorella ohadii</name>
    <dbReference type="NCBI Taxonomy" id="2649997"/>
    <lineage>
        <taxon>Eukaryota</taxon>
        <taxon>Viridiplantae</taxon>
        <taxon>Chlorophyta</taxon>
        <taxon>core chlorophytes</taxon>
        <taxon>Trebouxiophyceae</taxon>
        <taxon>Chlorellales</taxon>
        <taxon>Chlorellaceae</taxon>
        <taxon>Chlorella clade</taxon>
        <taxon>Chlorella</taxon>
    </lineage>
</organism>
<keyword evidence="2" id="KW-1185">Reference proteome</keyword>
<accession>A0AAD5DXH2</accession>
<evidence type="ECO:0000313" key="2">
    <source>
        <dbReference type="Proteomes" id="UP001205105"/>
    </source>
</evidence>
<dbReference type="AlphaFoldDB" id="A0AAD5DXH2"/>